<accession>A0A430FVC6</accession>
<protein>
    <submittedName>
        <fullName evidence="1">GHL domain containing protein</fullName>
    </submittedName>
</protein>
<reference evidence="1 2" key="1">
    <citation type="submission" date="2018-09" db="EMBL/GenBank/DDBJ databases">
        <title>Characterization of the phylogenetic diversity of five novel species belonging to the genus Bifidobacterium.</title>
        <authorList>
            <person name="Lugli G.A."/>
            <person name="Duranti S."/>
            <person name="Milani C."/>
        </authorList>
    </citation>
    <scope>NUCLEOTIDE SEQUENCE [LARGE SCALE GENOMIC DNA]</scope>
    <source>
        <strain evidence="1 2">2033B</strain>
    </source>
</reference>
<dbReference type="Gene3D" id="3.20.20.80">
    <property type="entry name" value="Glycosidases"/>
    <property type="match status" value="1"/>
</dbReference>
<dbReference type="GO" id="GO:0033926">
    <property type="term" value="F:endo-alpha-N-acetylgalactosaminidase activity"/>
    <property type="evidence" value="ECO:0007669"/>
    <property type="project" value="InterPro"/>
</dbReference>
<comment type="caution">
    <text evidence="1">The sequence shown here is derived from an EMBL/GenBank/DDBJ whole genome shotgun (WGS) entry which is preliminary data.</text>
</comment>
<evidence type="ECO:0000313" key="1">
    <source>
        <dbReference type="EMBL" id="RSX57719.1"/>
    </source>
</evidence>
<dbReference type="EMBL" id="QXGK01000004">
    <property type="protein sequence ID" value="RSX57719.1"/>
    <property type="molecule type" value="Genomic_DNA"/>
</dbReference>
<dbReference type="InterPro" id="IPR043751">
    <property type="entry name" value="DUF5696"/>
</dbReference>
<dbReference type="RefSeq" id="WP_125967845.1">
    <property type="nucleotide sequence ID" value="NZ_QXGK01000004.1"/>
</dbReference>
<dbReference type="Pfam" id="PF18952">
    <property type="entry name" value="DUF5696"/>
    <property type="match status" value="1"/>
</dbReference>
<dbReference type="AlphaFoldDB" id="A0A430FVC6"/>
<organism evidence="1 2">
    <name type="scientific">Bifidobacterium samirii</name>
    <dbReference type="NCBI Taxonomy" id="2306974"/>
    <lineage>
        <taxon>Bacteria</taxon>
        <taxon>Bacillati</taxon>
        <taxon>Actinomycetota</taxon>
        <taxon>Actinomycetes</taxon>
        <taxon>Bifidobacteriales</taxon>
        <taxon>Bifidobacteriaceae</taxon>
        <taxon>Bifidobacterium</taxon>
    </lineage>
</organism>
<dbReference type="CDD" id="cd14244">
    <property type="entry name" value="GH_101_like"/>
    <property type="match status" value="1"/>
</dbReference>
<name>A0A430FVC6_9BIFI</name>
<dbReference type="Proteomes" id="UP000287470">
    <property type="component" value="Unassembled WGS sequence"/>
</dbReference>
<sequence>MRIEHEGTTLIIDERTLAVTMARDGEAWTTASGYVPTLQLADGTALPWADAAHVGHRVRDFGTGRGVVSEFRGFAGTGYAFETFVWVESSSGDVVFEWIPLDESGLDVACVRWPGELAFDERRDDWCTLVTHCQGTMIPNTWPVAAAPLPFDGRFETEAGYMPWFAQLRGRAACLTICETPWNAGYALDHPTGGPYTHVGLWFDASLGRMDYRRTARVRLMADADVTAVAKAYRGWVDGHGALRTLAEKAVRNPSVRELTGRMWMHVGAKTAVQPDSRMYDADHPERNGNLVTFDQRARQLRDLHAMGVDRLFMHLDGWGQPGYDNQHPDYLPACREAGGWEGLRALADTAHDCGFMFGLHDQYRDYYRAAATFDPDNAVRLPDGTMPEHAAWAGGPQTYLCAALAPDYVKRNYREIAARGVDIDCTYLDVFTCNEGDECDAPGHRMTRRDCYRKRGECFAWLLAHGVLTSSEEVADWAVPNLVFCHYAPYDFQMRDPKAPREGVPVPLQNLVYHDCVIEPWMMERIEGGDDYMLYALLNGGAPYLIRDAAYAGFDGDAGDAAARHRLEQDIERCRTVADLHRRVGMLEMTGFEFVDGDWRHQRTTFADGTSVDVDFDAGTWHIDDGRIRG</sequence>
<gene>
    <name evidence="1" type="ORF">D2E24_0567</name>
</gene>
<keyword evidence="2" id="KW-1185">Reference proteome</keyword>
<dbReference type="InterPro" id="IPR025706">
    <property type="entry name" value="Endoa_GalNAc"/>
</dbReference>
<dbReference type="OrthoDB" id="3222930at2"/>
<evidence type="ECO:0000313" key="2">
    <source>
        <dbReference type="Proteomes" id="UP000287470"/>
    </source>
</evidence>
<proteinExistence type="predicted"/>